<dbReference type="InterPro" id="IPR003754">
    <property type="entry name" value="4pyrrol_synth_uPrphyn_synth"/>
</dbReference>
<evidence type="ECO:0000313" key="2">
    <source>
        <dbReference type="EMBL" id="AEA13439.1"/>
    </source>
</evidence>
<dbReference type="Proteomes" id="UP000008138">
    <property type="component" value="Chromosome"/>
</dbReference>
<dbReference type="AlphaFoldDB" id="F2L4T5"/>
<dbReference type="GO" id="GO:0004852">
    <property type="term" value="F:uroporphyrinogen-III synthase activity"/>
    <property type="evidence" value="ECO:0007669"/>
    <property type="project" value="InterPro"/>
</dbReference>
<evidence type="ECO:0000313" key="3">
    <source>
        <dbReference type="Proteomes" id="UP000008138"/>
    </source>
</evidence>
<evidence type="ECO:0000259" key="1">
    <source>
        <dbReference type="Pfam" id="PF02602"/>
    </source>
</evidence>
<dbReference type="Pfam" id="PF02602">
    <property type="entry name" value="HEM4"/>
    <property type="match status" value="1"/>
</dbReference>
<reference evidence="2 3" key="1">
    <citation type="journal article" date="2011" name="J. Bacteriol.">
        <title>Complete genome sequence of the thermoacidophilic crenarchaeon Thermoproteus uzoniensis 768-20.</title>
        <authorList>
            <person name="Mardanov A.V."/>
            <person name="Gumerov V.M."/>
            <person name="Beletsky A.V."/>
            <person name="Prokofeva M.I."/>
            <person name="Bonch-Osmolovskaya E.A."/>
            <person name="Ravin N.V."/>
            <person name="Skryabin K.G."/>
        </authorList>
    </citation>
    <scope>NUCLEOTIDE SEQUENCE [LARGE SCALE GENOMIC DNA]</scope>
    <source>
        <strain evidence="2 3">768-20</strain>
    </source>
</reference>
<dbReference type="eggNOG" id="arCOG02048">
    <property type="taxonomic scope" value="Archaea"/>
</dbReference>
<keyword evidence="3" id="KW-1185">Reference proteome</keyword>
<dbReference type="STRING" id="999630.TUZN_1981"/>
<accession>F2L4T5</accession>
<dbReference type="Gene3D" id="3.40.50.10090">
    <property type="match status" value="1"/>
</dbReference>
<gene>
    <name evidence="2" type="ordered locus">TUZN_1981</name>
</gene>
<protein>
    <submittedName>
        <fullName evidence="2">Uroporphyrinogen III synthase HEM4</fullName>
    </submittedName>
</protein>
<dbReference type="InterPro" id="IPR036108">
    <property type="entry name" value="4pyrrol_syn_uPrphyn_synt_sf"/>
</dbReference>
<dbReference type="EMBL" id="CP002590">
    <property type="protein sequence ID" value="AEA13439.1"/>
    <property type="molecule type" value="Genomic_DNA"/>
</dbReference>
<dbReference type="KEGG" id="tuz:TUZN_1981"/>
<organism evidence="2 3">
    <name type="scientific">Thermoproteus uzoniensis (strain 768-20)</name>
    <dbReference type="NCBI Taxonomy" id="999630"/>
    <lineage>
        <taxon>Archaea</taxon>
        <taxon>Thermoproteota</taxon>
        <taxon>Thermoprotei</taxon>
        <taxon>Thermoproteales</taxon>
        <taxon>Thermoproteaceae</taxon>
        <taxon>Thermoproteus</taxon>
    </lineage>
</organism>
<name>F2L4T5_THEU7</name>
<sequence length="208" mass="21676">MSVVIVRLKEGPCPKGAECISIGSISPRAGVSIPDGDYLVVMSPAVARAVDIKAVRERFKCVICVGPTTASAVGGCLVPREYSSYGVARLIKEMAPGRVVVLRSSAGNDILRRLLPDAVEVPVYDISIDKDKLREAAEMVARSSVVVLTSATVADKIAPLVDLRGKKVVAIGPVTSARLASLGIPHVVAAESTIEGAFKTALSLLGQS</sequence>
<dbReference type="SUPFAM" id="SSF69618">
    <property type="entry name" value="HemD-like"/>
    <property type="match status" value="1"/>
</dbReference>
<feature type="domain" description="Tetrapyrrole biosynthesis uroporphyrinogen III synthase" evidence="1">
    <location>
        <begin position="34"/>
        <end position="198"/>
    </location>
</feature>
<dbReference type="HOGENOM" id="CLU_1307863_0_0_2"/>
<reference key="2">
    <citation type="submission" date="2011-03" db="EMBL/GenBank/DDBJ databases">
        <title>Complete genome sequence of the thermoacidophilic crenarchaeon Thermoproteus uzoniensis 768-20.</title>
        <authorList>
            <person name="Mardanov A.V."/>
            <person name="Gumerov V.M."/>
            <person name="Beletsky A.V."/>
            <person name="Prokofeva M.I."/>
            <person name="Bonch-Osmolovskaya E.A."/>
            <person name="Ravin N.V."/>
            <person name="Skryabin K.G."/>
        </authorList>
    </citation>
    <scope>NUCLEOTIDE SEQUENCE</scope>
    <source>
        <strain>768-20</strain>
    </source>
</reference>
<proteinExistence type="predicted"/>
<dbReference type="GO" id="GO:0033014">
    <property type="term" value="P:tetrapyrrole biosynthetic process"/>
    <property type="evidence" value="ECO:0007669"/>
    <property type="project" value="InterPro"/>
</dbReference>
<dbReference type="RefSeq" id="WP_013680774.1">
    <property type="nucleotide sequence ID" value="NC_015315.1"/>
</dbReference>
<dbReference type="GeneID" id="10361492"/>
<dbReference type="OrthoDB" id="15395at2157"/>